<feature type="domain" description="Heparan-alpha-glucosaminide N-acetyltransferase catalytic" evidence="2">
    <location>
        <begin position="37"/>
        <end position="186"/>
    </location>
</feature>
<comment type="caution">
    <text evidence="3">The sequence shown here is derived from an EMBL/GenBank/DDBJ whole genome shotgun (WGS) entry which is preliminary data.</text>
</comment>
<dbReference type="InterPro" id="IPR012429">
    <property type="entry name" value="HGSNAT_cat"/>
</dbReference>
<feature type="transmembrane region" description="Helical" evidence="1">
    <location>
        <begin position="43"/>
        <end position="62"/>
    </location>
</feature>
<evidence type="ECO:0000313" key="3">
    <source>
        <dbReference type="EMBL" id="GAH74991.1"/>
    </source>
</evidence>
<sequence>MSSEKEKEIDLDSIPLLDYLKQAIPVEELRDYSSVRRIGSIDFVKGVAIIFIIIAHTGGAWLDSTWFFVYGIGFTFLDILGPSLFVFLSALSVVFSIRRKKGTLPEKVIRNRIFSRGIMIIIIAIIFNIISIEFTIPGYSFPATLWGWNILMFIGASQIFSYYALKLSKISRAVIGMFIIFTSDTIRLWLYQGKEAGDVIISILHYIIVS</sequence>
<evidence type="ECO:0000259" key="2">
    <source>
        <dbReference type="Pfam" id="PF07786"/>
    </source>
</evidence>
<keyword evidence="1" id="KW-0472">Membrane</keyword>
<feature type="non-terminal residue" evidence="3">
    <location>
        <position position="210"/>
    </location>
</feature>
<feature type="transmembrane region" description="Helical" evidence="1">
    <location>
        <begin position="145"/>
        <end position="165"/>
    </location>
</feature>
<feature type="transmembrane region" description="Helical" evidence="1">
    <location>
        <begin position="118"/>
        <end position="139"/>
    </location>
</feature>
<accession>X1HXY1</accession>
<dbReference type="Pfam" id="PF07786">
    <property type="entry name" value="HGSNAT_cat"/>
    <property type="match status" value="1"/>
</dbReference>
<dbReference type="AlphaFoldDB" id="X1HXY1"/>
<organism evidence="3">
    <name type="scientific">marine sediment metagenome</name>
    <dbReference type="NCBI Taxonomy" id="412755"/>
    <lineage>
        <taxon>unclassified sequences</taxon>
        <taxon>metagenomes</taxon>
        <taxon>ecological metagenomes</taxon>
    </lineage>
</organism>
<proteinExistence type="predicted"/>
<protein>
    <recommendedName>
        <fullName evidence="2">Heparan-alpha-glucosaminide N-acetyltransferase catalytic domain-containing protein</fullName>
    </recommendedName>
</protein>
<keyword evidence="1" id="KW-1133">Transmembrane helix</keyword>
<reference evidence="3" key="1">
    <citation type="journal article" date="2014" name="Front. Microbiol.">
        <title>High frequency of phylogenetically diverse reductive dehalogenase-homologous genes in deep subseafloor sedimentary metagenomes.</title>
        <authorList>
            <person name="Kawai M."/>
            <person name="Futagami T."/>
            <person name="Toyoda A."/>
            <person name="Takaki Y."/>
            <person name="Nishi S."/>
            <person name="Hori S."/>
            <person name="Arai W."/>
            <person name="Tsubouchi T."/>
            <person name="Morono Y."/>
            <person name="Uchiyama I."/>
            <person name="Ito T."/>
            <person name="Fujiyama A."/>
            <person name="Inagaki F."/>
            <person name="Takami H."/>
        </authorList>
    </citation>
    <scope>NUCLEOTIDE SEQUENCE</scope>
    <source>
        <strain evidence="3">Expedition CK06-06</strain>
    </source>
</reference>
<keyword evidence="1" id="KW-0812">Transmembrane</keyword>
<feature type="transmembrane region" description="Helical" evidence="1">
    <location>
        <begin position="68"/>
        <end position="97"/>
    </location>
</feature>
<name>X1HXY1_9ZZZZ</name>
<gene>
    <name evidence="3" type="ORF">S03H2_44072</name>
</gene>
<evidence type="ECO:0000256" key="1">
    <source>
        <dbReference type="SAM" id="Phobius"/>
    </source>
</evidence>
<dbReference type="EMBL" id="BARU01027533">
    <property type="protein sequence ID" value="GAH74991.1"/>
    <property type="molecule type" value="Genomic_DNA"/>
</dbReference>